<accession>A0AB40AYZ4</accession>
<protein>
    <submittedName>
        <fullName evidence="3">Uncharacterized protein LOC120256302 isoform X2</fullName>
    </submittedName>
</protein>
<gene>
    <name evidence="3" type="primary">LOC120256302</name>
</gene>
<name>A0AB40AYZ4_DIOCR</name>
<proteinExistence type="predicted"/>
<sequence>MFSTFNIHEDNLGNLRNREAIVRNQEVRMPEAGSKGAPKYPSELKDDTSASCEKKKDRLHSTRAEIGKWFYLYKEQQKFRIDGEVFYTKLASTMNCKNYEKQNCANARQRSKC</sequence>
<dbReference type="RefSeq" id="XP_039119944.1">
    <property type="nucleotide sequence ID" value="XM_039264010.1"/>
</dbReference>
<keyword evidence="2" id="KW-1185">Reference proteome</keyword>
<dbReference type="GeneID" id="120256302"/>
<evidence type="ECO:0000313" key="3">
    <source>
        <dbReference type="RefSeq" id="XP_039119944.1"/>
    </source>
</evidence>
<feature type="compositionally biased region" description="Basic and acidic residues" evidence="1">
    <location>
        <begin position="42"/>
        <end position="57"/>
    </location>
</feature>
<evidence type="ECO:0000313" key="2">
    <source>
        <dbReference type="Proteomes" id="UP001515500"/>
    </source>
</evidence>
<dbReference type="AlphaFoldDB" id="A0AB40AYZ4"/>
<evidence type="ECO:0000256" key="1">
    <source>
        <dbReference type="SAM" id="MobiDB-lite"/>
    </source>
</evidence>
<dbReference type="Proteomes" id="UP001515500">
    <property type="component" value="Unplaced"/>
</dbReference>
<reference evidence="3" key="1">
    <citation type="submission" date="2025-08" db="UniProtKB">
        <authorList>
            <consortium name="RefSeq"/>
        </authorList>
    </citation>
    <scope>IDENTIFICATION</scope>
</reference>
<feature type="region of interest" description="Disordered" evidence="1">
    <location>
        <begin position="25"/>
        <end position="57"/>
    </location>
</feature>
<organism evidence="2 3">
    <name type="scientific">Dioscorea cayennensis subsp. rotundata</name>
    <name type="common">White Guinea yam</name>
    <name type="synonym">Dioscorea rotundata</name>
    <dbReference type="NCBI Taxonomy" id="55577"/>
    <lineage>
        <taxon>Eukaryota</taxon>
        <taxon>Viridiplantae</taxon>
        <taxon>Streptophyta</taxon>
        <taxon>Embryophyta</taxon>
        <taxon>Tracheophyta</taxon>
        <taxon>Spermatophyta</taxon>
        <taxon>Magnoliopsida</taxon>
        <taxon>Liliopsida</taxon>
        <taxon>Dioscoreales</taxon>
        <taxon>Dioscoreaceae</taxon>
        <taxon>Dioscorea</taxon>
    </lineage>
</organism>